<dbReference type="EMBL" id="EF579802">
    <property type="protein sequence ID" value="ABR10463.1"/>
    <property type="molecule type" value="Genomic_DNA"/>
</dbReference>
<proteinExistence type="predicted"/>
<accession>A6N1Z1</accession>
<sequence>MSRDRAYYLITGIAMMLGFVTTRGMESFWDGIGWGLGVGAVAAFVAAWFAGKRETTIRDAPSE</sequence>
<organism evidence="2 3">
    <name type="scientific">Microbacterium phage Min1</name>
    <dbReference type="NCBI Taxonomy" id="446529"/>
    <lineage>
        <taxon>Viruses</taxon>
        <taxon>Duplodnaviria</taxon>
        <taxon>Heunggongvirae</taxon>
        <taxon>Uroviricota</taxon>
        <taxon>Caudoviricetes</taxon>
        <taxon>Minunavirus</taxon>
        <taxon>Minunavirus Min1</taxon>
    </lineage>
</organism>
<evidence type="ECO:0000313" key="3">
    <source>
        <dbReference type="Proteomes" id="UP000001999"/>
    </source>
</evidence>
<keyword evidence="1" id="KW-0472">Membrane</keyword>
<keyword evidence="1" id="KW-1133">Transmembrane helix</keyword>
<dbReference type="GeneID" id="5309196"/>
<feature type="transmembrane region" description="Helical" evidence="1">
    <location>
        <begin position="31"/>
        <end position="50"/>
    </location>
</feature>
<keyword evidence="3" id="KW-1185">Reference proteome</keyword>
<keyword evidence="1" id="KW-0812">Transmembrane</keyword>
<evidence type="ECO:0000256" key="1">
    <source>
        <dbReference type="SAM" id="Phobius"/>
    </source>
</evidence>
<evidence type="ECO:0000313" key="2">
    <source>
        <dbReference type="EMBL" id="ABR10463.1"/>
    </source>
</evidence>
<dbReference type="RefSeq" id="YP_001294793.1">
    <property type="nucleotide sequence ID" value="NC_009603.1"/>
</dbReference>
<name>A6N1Z1_9CAUD</name>
<feature type="transmembrane region" description="Helical" evidence="1">
    <location>
        <begin position="7"/>
        <end position="25"/>
    </location>
</feature>
<protein>
    <submittedName>
        <fullName evidence="2">Uncharacterized protein</fullName>
    </submittedName>
</protein>
<dbReference type="Proteomes" id="UP000001999">
    <property type="component" value="Segment"/>
</dbReference>
<dbReference type="KEGG" id="vg:5309196"/>
<reference evidence="2 3" key="1">
    <citation type="submission" date="2007-04" db="EMBL/GenBank/DDBJ databases">
        <title>Isolation, characterization and complete nucleotide sequence of a novel temperate bacteriophage Min1, isolated from the nematode pathogen Microbacterium nematophilum.</title>
        <authorList>
            <person name="Akimkina T.V."/>
            <person name="Venien-Bryan C."/>
            <person name="Hodgkin J.A."/>
        </authorList>
    </citation>
    <scope>NUCLEOTIDE SEQUENCE [LARGE SCALE GENOMIC DNA]</scope>
</reference>